<dbReference type="Proteomes" id="UP000195696">
    <property type="component" value="Unassembled WGS sequence"/>
</dbReference>
<accession>A0A1G4EDR3</accession>
<proteinExistence type="predicted"/>
<gene>
    <name evidence="1" type="ORF">BWGO95_01428</name>
</gene>
<sequence>MVNAGSGIEALILPRELGEDKNPSEDSYVNCYFNIPNEVGLSNAEVVLLSDQGNTIVSREIKEEKEDIVGVKKEVERKLNEIGETDYVRVEVKSKNPSLHTYYVITEFTTWDESIVFA</sequence>
<reference evidence="1 2" key="1">
    <citation type="submission" date="2016-08" db="EMBL/GenBank/DDBJ databases">
        <authorList>
            <person name="Seilhamer J.J."/>
        </authorList>
    </citation>
    <scope>NUCLEOTIDE SEQUENCE [LARGE SCALE GENOMIC DNA]</scope>
    <source>
        <strain evidence="1 2">SDA_GO95</strain>
    </source>
</reference>
<dbReference type="AlphaFoldDB" id="A0A1G4EDR3"/>
<dbReference type="EMBL" id="FMAK01000026">
    <property type="protein sequence ID" value="SCB67305.1"/>
    <property type="molecule type" value="Genomic_DNA"/>
</dbReference>
<protein>
    <submittedName>
        <fullName evidence="1">Uncharacterized protein</fullName>
    </submittedName>
</protein>
<name>A0A1G4EDR3_BACMY</name>
<organism evidence="1 2">
    <name type="scientific">Bacillus mycoides</name>
    <dbReference type="NCBI Taxonomy" id="1405"/>
    <lineage>
        <taxon>Bacteria</taxon>
        <taxon>Bacillati</taxon>
        <taxon>Bacillota</taxon>
        <taxon>Bacilli</taxon>
        <taxon>Bacillales</taxon>
        <taxon>Bacillaceae</taxon>
        <taxon>Bacillus</taxon>
        <taxon>Bacillus cereus group</taxon>
    </lineage>
</organism>
<evidence type="ECO:0000313" key="1">
    <source>
        <dbReference type="EMBL" id="SCB67305.1"/>
    </source>
</evidence>
<evidence type="ECO:0000313" key="2">
    <source>
        <dbReference type="Proteomes" id="UP000195696"/>
    </source>
</evidence>